<dbReference type="GO" id="GO:0004177">
    <property type="term" value="F:aminopeptidase activity"/>
    <property type="evidence" value="ECO:0007669"/>
    <property type="project" value="UniProtKB-KW"/>
</dbReference>
<keyword evidence="8" id="KW-0479">Metal-binding</keyword>
<comment type="catalytic activity">
    <reaction evidence="1 8">
        <text>Release of an N-terminal amino acid, Xaa-|-Yaa-, in which Xaa is preferably Leu, but may be other amino acids including Pro although not Arg or Lys, and Yaa may be Pro. Amino acid amides and methyl esters are also readily hydrolyzed, but rates on arylamides are exceedingly low.</text>
        <dbReference type="EC" id="3.4.11.1"/>
    </reaction>
</comment>
<dbReference type="PANTHER" id="PTHR11963">
    <property type="entry name" value="LEUCINE AMINOPEPTIDASE-RELATED"/>
    <property type="match status" value="1"/>
</dbReference>
<keyword evidence="6 8" id="KW-0378">Hydrolase</keyword>
<keyword evidence="4 8" id="KW-0031">Aminopeptidase</keyword>
<feature type="binding site" evidence="8">
    <location>
        <position position="314"/>
    </location>
    <ligand>
        <name>Mn(2+)</name>
        <dbReference type="ChEBI" id="CHEBI:29035"/>
        <label>2</label>
    </ligand>
</feature>
<keyword evidence="12" id="KW-1185">Reference proteome</keyword>
<feature type="active site" evidence="8">
    <location>
        <position position="377"/>
    </location>
</feature>
<feature type="binding site" evidence="8">
    <location>
        <position position="373"/>
    </location>
    <ligand>
        <name>Mn(2+)</name>
        <dbReference type="ChEBI" id="CHEBI:29035"/>
        <label>1</label>
    </ligand>
</feature>
<evidence type="ECO:0000256" key="7">
    <source>
        <dbReference type="ARBA" id="ARBA00023211"/>
    </source>
</evidence>
<comment type="caution">
    <text evidence="11">The sequence shown here is derived from an EMBL/GenBank/DDBJ whole genome shotgun (WGS) entry which is preliminary data.</text>
</comment>
<feature type="binding site" evidence="8">
    <location>
        <position position="296"/>
    </location>
    <ligand>
        <name>Mn(2+)</name>
        <dbReference type="ChEBI" id="CHEBI:29035"/>
        <label>1</label>
    </ligand>
</feature>
<dbReference type="Pfam" id="PF02789">
    <property type="entry name" value="Peptidase_M17_N"/>
    <property type="match status" value="1"/>
</dbReference>
<evidence type="ECO:0000256" key="3">
    <source>
        <dbReference type="ARBA" id="ARBA00009528"/>
    </source>
</evidence>
<accession>A0ABN1B0L8</accession>
<keyword evidence="7 8" id="KW-0464">Manganese</keyword>
<dbReference type="CDD" id="cd00433">
    <property type="entry name" value="Peptidase_M17"/>
    <property type="match status" value="1"/>
</dbReference>
<feature type="active site" evidence="8">
    <location>
        <position position="303"/>
    </location>
</feature>
<dbReference type="Pfam" id="PF00883">
    <property type="entry name" value="Peptidase_M17"/>
    <property type="match status" value="1"/>
</dbReference>
<dbReference type="PROSITE" id="PS00631">
    <property type="entry name" value="CYTOSOL_AP"/>
    <property type="match status" value="1"/>
</dbReference>
<dbReference type="HAMAP" id="MF_00181">
    <property type="entry name" value="Cytosol_peptidase_M17"/>
    <property type="match status" value="1"/>
</dbReference>
<keyword evidence="8" id="KW-0963">Cytoplasm</keyword>
<dbReference type="RefSeq" id="WP_229955852.1">
    <property type="nucleotide sequence ID" value="NZ_BAAAEM010000003.1"/>
</dbReference>
<dbReference type="InterPro" id="IPR008283">
    <property type="entry name" value="Peptidase_M17_N"/>
</dbReference>
<feature type="chain" id="PRO_5045313840" description="Probable cytosol aminopeptidase" evidence="9">
    <location>
        <begin position="27"/>
        <end position="527"/>
    </location>
</feature>
<feature type="binding site" evidence="8">
    <location>
        <position position="375"/>
    </location>
    <ligand>
        <name>Mn(2+)</name>
        <dbReference type="ChEBI" id="CHEBI:29035"/>
        <label>1</label>
    </ligand>
</feature>
<evidence type="ECO:0000256" key="6">
    <source>
        <dbReference type="ARBA" id="ARBA00022801"/>
    </source>
</evidence>
<dbReference type="PANTHER" id="PTHR11963:SF23">
    <property type="entry name" value="CYTOSOL AMINOPEPTIDASE"/>
    <property type="match status" value="1"/>
</dbReference>
<reference evidence="11 12" key="1">
    <citation type="journal article" date="2019" name="Int. J. Syst. Evol. Microbiol.">
        <title>The Global Catalogue of Microorganisms (GCM) 10K type strain sequencing project: providing services to taxonomists for standard genome sequencing and annotation.</title>
        <authorList>
            <consortium name="The Broad Institute Genomics Platform"/>
            <consortium name="The Broad Institute Genome Sequencing Center for Infectious Disease"/>
            <person name="Wu L."/>
            <person name="Ma J."/>
        </authorList>
    </citation>
    <scope>NUCLEOTIDE SEQUENCE [LARGE SCALE GENOMIC DNA]</scope>
    <source>
        <strain evidence="11 12">JCM 14162</strain>
    </source>
</reference>
<dbReference type="NCBIfam" id="NF002075">
    <property type="entry name" value="PRK00913.2-2"/>
    <property type="match status" value="1"/>
</dbReference>
<comment type="subcellular location">
    <subcellularLocation>
        <location evidence="8">Cytoplasm</location>
    </subcellularLocation>
</comment>
<sequence length="527" mass="55006">MPKLQLSRLALFSALSALTIAAPATAQNVIGSGVPASTAPNSTERPIAFAEQAPANAGLIILMESAALPATTTLSSAERTALEAAIASADFTGKMGSVLKLRGIGARPLIMLSGAAKPDDRGADWKSASGKAVQKLMTEDAELALVGPPDAAGMAEAALGLDLGQYRFDRYQTDVETALARQKVTVSGSQASAAQALWNNRHKHLADSVRMARDLQSEPANTLYPQSFVDRISAAFKGVPNIRIEILDEAAMRKMNMGAIVGVGQGSPRGSRMMVVRYTGGSGAPLALAGKGITFDTGGISIKPNKGMWAMKADMSGAAAVMGATLSLAKSRAPVNIVAVAALAENMPGANAQRPGDVVRTYGGKTIEILSTDAEGRLVLADAVQYVADRYKPFALVDIATLTGSVGRAVGDQYAGLFAREDAIADRLLKAADETGEHLWRLPLHPAYAKAIRSDIADVKNSGVTDAPGASAGAHFIGYFIDESMPWAHLDIAGVDWNNSAKPLTPKGASGYGVRLLDQLARDWTTN</sequence>
<evidence type="ECO:0000256" key="4">
    <source>
        <dbReference type="ARBA" id="ARBA00022438"/>
    </source>
</evidence>
<feature type="binding site" evidence="8">
    <location>
        <position position="375"/>
    </location>
    <ligand>
        <name>Mn(2+)</name>
        <dbReference type="ChEBI" id="CHEBI:29035"/>
        <label>2</label>
    </ligand>
</feature>
<keyword evidence="9" id="KW-0732">Signal</keyword>
<keyword evidence="5 8" id="KW-0645">Protease</keyword>
<evidence type="ECO:0000259" key="10">
    <source>
        <dbReference type="PROSITE" id="PS00631"/>
    </source>
</evidence>
<dbReference type="InterPro" id="IPR043472">
    <property type="entry name" value="Macro_dom-like"/>
</dbReference>
<evidence type="ECO:0000313" key="11">
    <source>
        <dbReference type="EMBL" id="GAA0487830.1"/>
    </source>
</evidence>
<organism evidence="11 12">
    <name type="scientific">Parasphingorhabdus litoris</name>
    <dbReference type="NCBI Taxonomy" id="394733"/>
    <lineage>
        <taxon>Bacteria</taxon>
        <taxon>Pseudomonadati</taxon>
        <taxon>Pseudomonadota</taxon>
        <taxon>Alphaproteobacteria</taxon>
        <taxon>Sphingomonadales</taxon>
        <taxon>Sphingomonadaceae</taxon>
        <taxon>Parasphingorhabdus</taxon>
    </lineage>
</organism>
<dbReference type="InterPro" id="IPR011356">
    <property type="entry name" value="Leucine_aapep/pepB"/>
</dbReference>
<dbReference type="Proteomes" id="UP001500713">
    <property type="component" value="Unassembled WGS sequence"/>
</dbReference>
<dbReference type="NCBIfam" id="NF002077">
    <property type="entry name" value="PRK00913.2-4"/>
    <property type="match status" value="1"/>
</dbReference>
<feature type="binding site" evidence="8">
    <location>
        <position position="296"/>
    </location>
    <ligand>
        <name>Mn(2+)</name>
        <dbReference type="ChEBI" id="CHEBI:29035"/>
        <label>2</label>
    </ligand>
</feature>
<dbReference type="Gene3D" id="3.40.630.10">
    <property type="entry name" value="Zn peptidases"/>
    <property type="match status" value="1"/>
</dbReference>
<evidence type="ECO:0000256" key="9">
    <source>
        <dbReference type="SAM" id="SignalP"/>
    </source>
</evidence>
<evidence type="ECO:0000256" key="5">
    <source>
        <dbReference type="ARBA" id="ARBA00022670"/>
    </source>
</evidence>
<dbReference type="InterPro" id="IPR023042">
    <property type="entry name" value="Peptidase_M17_leu_NH2_pept"/>
</dbReference>
<proteinExistence type="inferred from homology"/>
<dbReference type="EC" id="3.4.11.10" evidence="8"/>
<comment type="similarity">
    <text evidence="3 8">Belongs to the peptidase M17 family.</text>
</comment>
<dbReference type="InterPro" id="IPR000819">
    <property type="entry name" value="Peptidase_M17_C"/>
</dbReference>
<evidence type="ECO:0000256" key="2">
    <source>
        <dbReference type="ARBA" id="ARBA00000967"/>
    </source>
</evidence>
<dbReference type="SUPFAM" id="SSF52949">
    <property type="entry name" value="Macro domain-like"/>
    <property type="match status" value="1"/>
</dbReference>
<dbReference type="EMBL" id="BAAAEM010000003">
    <property type="protein sequence ID" value="GAA0487830.1"/>
    <property type="molecule type" value="Genomic_DNA"/>
</dbReference>
<protein>
    <recommendedName>
        <fullName evidence="8">Probable cytosol aminopeptidase</fullName>
        <ecNumber evidence="8">3.4.11.1</ecNumber>
    </recommendedName>
    <alternativeName>
        <fullName evidence="8">Leucine aminopeptidase</fullName>
        <shortName evidence="8">LAP</shortName>
        <ecNumber evidence="8">3.4.11.10</ecNumber>
    </alternativeName>
    <alternativeName>
        <fullName evidence="8">Leucyl aminopeptidase</fullName>
    </alternativeName>
</protein>
<dbReference type="EC" id="3.4.11.1" evidence="8"/>
<dbReference type="PRINTS" id="PR00481">
    <property type="entry name" value="LAMNOPPTDASE"/>
</dbReference>
<gene>
    <name evidence="8" type="primary">pepA</name>
    <name evidence="11" type="ORF">GCM10009096_33440</name>
</gene>
<feature type="binding site" evidence="8">
    <location>
        <position position="291"/>
    </location>
    <ligand>
        <name>Mn(2+)</name>
        <dbReference type="ChEBI" id="CHEBI:29035"/>
        <label>2</label>
    </ligand>
</feature>
<comment type="cofactor">
    <cofactor evidence="8">
        <name>Mn(2+)</name>
        <dbReference type="ChEBI" id="CHEBI:29035"/>
    </cofactor>
    <text evidence="8">Binds 2 manganese ions per subunit.</text>
</comment>
<evidence type="ECO:0000313" key="12">
    <source>
        <dbReference type="Proteomes" id="UP001500713"/>
    </source>
</evidence>
<comment type="catalytic activity">
    <reaction evidence="2 8">
        <text>Release of an N-terminal amino acid, preferentially leucine, but not glutamic or aspartic acids.</text>
        <dbReference type="EC" id="3.4.11.10"/>
    </reaction>
</comment>
<comment type="function">
    <text evidence="8">Presumably involved in the processing and regular turnover of intracellular proteins. Catalyzes the removal of unsubstituted N-terminal amino acids from various peptides.</text>
</comment>
<evidence type="ECO:0000256" key="8">
    <source>
        <dbReference type="HAMAP-Rule" id="MF_00181"/>
    </source>
</evidence>
<feature type="domain" description="Cytosol aminopeptidase" evidence="10">
    <location>
        <begin position="371"/>
        <end position="378"/>
    </location>
</feature>
<dbReference type="Gene3D" id="3.40.220.10">
    <property type="entry name" value="Leucine Aminopeptidase, subunit E, domain 1"/>
    <property type="match status" value="1"/>
</dbReference>
<dbReference type="SUPFAM" id="SSF53187">
    <property type="entry name" value="Zn-dependent exopeptidases"/>
    <property type="match status" value="1"/>
</dbReference>
<feature type="signal peptide" evidence="9">
    <location>
        <begin position="1"/>
        <end position="26"/>
    </location>
</feature>
<name>A0ABN1B0L8_9SPHN</name>
<evidence type="ECO:0000256" key="1">
    <source>
        <dbReference type="ARBA" id="ARBA00000135"/>
    </source>
</evidence>